<comment type="caution">
    <text evidence="1">The sequence shown here is derived from an EMBL/GenBank/DDBJ whole genome shotgun (WGS) entry which is preliminary data.</text>
</comment>
<dbReference type="PROSITE" id="PS51257">
    <property type="entry name" value="PROKAR_LIPOPROTEIN"/>
    <property type="match status" value="1"/>
</dbReference>
<dbReference type="EMBL" id="RYFI01000011">
    <property type="protein sequence ID" value="RXF73013.1"/>
    <property type="molecule type" value="Genomic_DNA"/>
</dbReference>
<dbReference type="RefSeq" id="WP_128777873.1">
    <property type="nucleotide sequence ID" value="NZ_RYFI01000011.1"/>
</dbReference>
<accession>A0A4Q0MI72</accession>
<name>A0A4Q0MI72_9HYPH</name>
<organism evidence="1 2">
    <name type="scientific">Hansschlegelia zhihuaiae</name>
    <dbReference type="NCBI Taxonomy" id="405005"/>
    <lineage>
        <taxon>Bacteria</taxon>
        <taxon>Pseudomonadati</taxon>
        <taxon>Pseudomonadota</taxon>
        <taxon>Alphaproteobacteria</taxon>
        <taxon>Hyphomicrobiales</taxon>
        <taxon>Methylopilaceae</taxon>
        <taxon>Hansschlegelia</taxon>
    </lineage>
</organism>
<protein>
    <submittedName>
        <fullName evidence="1">Uncharacterized protein</fullName>
    </submittedName>
</protein>
<sequence>MRRLAKAVAAALVLAGCSPERSIVGRTSDPTGELDAVRAEVLTDATVATPLEIYVVAKGARISGDPIFRADKVVKLRVVWLNASEVEIQADEARIFLHQHTTSVDGRAITLKTAIKKKHL</sequence>
<keyword evidence="2" id="KW-1185">Reference proteome</keyword>
<gene>
    <name evidence="1" type="ORF">EK403_12825</name>
</gene>
<evidence type="ECO:0000313" key="1">
    <source>
        <dbReference type="EMBL" id="RXF73013.1"/>
    </source>
</evidence>
<reference evidence="1 2" key="1">
    <citation type="submission" date="2018-12" db="EMBL/GenBank/DDBJ databases">
        <title>bacterium Hansschlegelia zhihuaiae S113.</title>
        <authorList>
            <person name="He J."/>
        </authorList>
    </citation>
    <scope>NUCLEOTIDE SEQUENCE [LARGE SCALE GENOMIC DNA]</scope>
    <source>
        <strain evidence="1 2">S 113</strain>
    </source>
</reference>
<dbReference type="Proteomes" id="UP000289708">
    <property type="component" value="Unassembled WGS sequence"/>
</dbReference>
<proteinExistence type="predicted"/>
<evidence type="ECO:0000313" key="2">
    <source>
        <dbReference type="Proteomes" id="UP000289708"/>
    </source>
</evidence>
<dbReference type="AlphaFoldDB" id="A0A4Q0MI72"/>